<feature type="region of interest" description="Disordered" evidence="2">
    <location>
        <begin position="153"/>
        <end position="249"/>
    </location>
</feature>
<dbReference type="Proteomes" id="UP001567538">
    <property type="component" value="Unassembled WGS sequence"/>
</dbReference>
<feature type="compositionally biased region" description="Polar residues" evidence="2">
    <location>
        <begin position="153"/>
        <end position="165"/>
    </location>
</feature>
<name>A0ABD1HJP5_SALDI</name>
<evidence type="ECO:0000256" key="1">
    <source>
        <dbReference type="SAM" id="Coils"/>
    </source>
</evidence>
<dbReference type="Gene3D" id="2.40.70.10">
    <property type="entry name" value="Acid Proteases"/>
    <property type="match status" value="1"/>
</dbReference>
<feature type="coiled-coil region" evidence="1">
    <location>
        <begin position="76"/>
        <end position="110"/>
    </location>
</feature>
<keyword evidence="1" id="KW-0175">Coiled coil</keyword>
<comment type="caution">
    <text evidence="3">The sequence shown here is derived from an EMBL/GenBank/DDBJ whole genome shotgun (WGS) entry which is preliminary data.</text>
</comment>
<dbReference type="AlphaFoldDB" id="A0ABD1HJP5"/>
<evidence type="ECO:0000256" key="2">
    <source>
        <dbReference type="SAM" id="MobiDB-lite"/>
    </source>
</evidence>
<evidence type="ECO:0000313" key="3">
    <source>
        <dbReference type="EMBL" id="KAL1556671.1"/>
    </source>
</evidence>
<feature type="compositionally biased region" description="Low complexity" evidence="2">
    <location>
        <begin position="174"/>
        <end position="186"/>
    </location>
</feature>
<protein>
    <submittedName>
        <fullName evidence="3">Uncharacterized protein</fullName>
    </submittedName>
</protein>
<dbReference type="InterPro" id="IPR021109">
    <property type="entry name" value="Peptidase_aspartic_dom_sf"/>
</dbReference>
<dbReference type="PANTHER" id="PTHR33067">
    <property type="entry name" value="RNA-DIRECTED DNA POLYMERASE-RELATED"/>
    <property type="match status" value="1"/>
</dbReference>
<feature type="compositionally biased region" description="Low complexity" evidence="2">
    <location>
        <begin position="236"/>
        <end position="249"/>
    </location>
</feature>
<dbReference type="PANTHER" id="PTHR33067:SF9">
    <property type="entry name" value="RNA-DIRECTED DNA POLYMERASE"/>
    <property type="match status" value="1"/>
</dbReference>
<feature type="region of interest" description="Disordered" evidence="2">
    <location>
        <begin position="511"/>
        <end position="532"/>
    </location>
</feature>
<proteinExistence type="predicted"/>
<evidence type="ECO:0000313" key="4">
    <source>
        <dbReference type="Proteomes" id="UP001567538"/>
    </source>
</evidence>
<reference evidence="3 4" key="1">
    <citation type="submission" date="2024-06" db="EMBL/GenBank/DDBJ databases">
        <title>A chromosome level genome sequence of Diviner's sage (Salvia divinorum).</title>
        <authorList>
            <person name="Ford S.A."/>
            <person name="Ro D.-K."/>
            <person name="Ness R.W."/>
            <person name="Phillips M.A."/>
        </authorList>
    </citation>
    <scope>NUCLEOTIDE SEQUENCE [LARGE SCALE GENOMIC DNA]</scope>
    <source>
        <strain evidence="3">SAF-2024a</strain>
        <tissue evidence="3">Leaf</tissue>
    </source>
</reference>
<accession>A0ABD1HJP5</accession>
<feature type="compositionally biased region" description="Basic and acidic residues" evidence="2">
    <location>
        <begin position="513"/>
        <end position="532"/>
    </location>
</feature>
<dbReference type="EMBL" id="JBEAFC010000005">
    <property type="protein sequence ID" value="KAL1556671.1"/>
    <property type="molecule type" value="Genomic_DNA"/>
</dbReference>
<sequence>MDFPAGMGDPYYYEESQEGCYEEYPDYNHEQQFYQDTYSDFSYSAQEYYSDENMELCAGLEEEPPALWEILLYKCITELEENRKTTNLRLNNLEKNTTILEQTLSNLVVQVGDLEYNMGVMTTAIGSKHTPGQFPSLPEINPKENCHAIQLRSGTTYTPPNTSDLGQARKEKGSSSSASPAVQSHRSAGEHASDPLSRPPLVPAASTPAAAKPKDSGPLEEDQMSDTSQRPAEKQSNGPPLSPGSVVVPFPHRLTSKKLDAQFAKFLEVMSKVHINVPLVEALQQMPNYAKFLKDVVAKKRKWGKYETVGLTENCSAIIQNGVPTKHKDPGSFTLSCTLGNNVKGKALCDLGASINLMLLSFYRKLNIDSIRPTSITLQMADRRRQERPVDTWKAIPSHGGAMIDVQKGELTLWLNKESITFNIYDALKFHGKEGAEGYEECSVIQVVTDYVGEVEVTYHRAQEALEACLVNSFTPTNDLIDYGADVCAMVRELDMMPEKIHQRGNNFLPLRTPEEEEHRNKEAKTPKGPPKVELKSLPAHLRYAFFRENSTYPVVVSAALSEKECDKLVCVLNKYRSAIGWSISDLKGISPTMCMHRILLEDGHKPRVQNQRRLNPIMQDVVRNEVVAKKGGMTIVPG</sequence>
<organism evidence="3 4">
    <name type="scientific">Salvia divinorum</name>
    <name type="common">Maria pastora</name>
    <name type="synonym">Diviner's sage</name>
    <dbReference type="NCBI Taxonomy" id="28513"/>
    <lineage>
        <taxon>Eukaryota</taxon>
        <taxon>Viridiplantae</taxon>
        <taxon>Streptophyta</taxon>
        <taxon>Embryophyta</taxon>
        <taxon>Tracheophyta</taxon>
        <taxon>Spermatophyta</taxon>
        <taxon>Magnoliopsida</taxon>
        <taxon>eudicotyledons</taxon>
        <taxon>Gunneridae</taxon>
        <taxon>Pentapetalae</taxon>
        <taxon>asterids</taxon>
        <taxon>lamiids</taxon>
        <taxon>Lamiales</taxon>
        <taxon>Lamiaceae</taxon>
        <taxon>Nepetoideae</taxon>
        <taxon>Mentheae</taxon>
        <taxon>Salviinae</taxon>
        <taxon>Salvia</taxon>
        <taxon>Salvia subgen. Calosphace</taxon>
    </lineage>
</organism>
<gene>
    <name evidence="3" type="ORF">AAHA92_12262</name>
</gene>
<keyword evidence="4" id="KW-1185">Reference proteome</keyword>